<dbReference type="Pfam" id="PF03358">
    <property type="entry name" value="FMN_red"/>
    <property type="match status" value="1"/>
</dbReference>
<dbReference type="EMBL" id="BAABAT010000010">
    <property type="protein sequence ID" value="GAA4250726.1"/>
    <property type="molecule type" value="Genomic_DNA"/>
</dbReference>
<dbReference type="RefSeq" id="WP_345128660.1">
    <property type="nucleotide sequence ID" value="NZ_BAABAT010000010.1"/>
</dbReference>
<keyword evidence="4" id="KW-1185">Reference proteome</keyword>
<protein>
    <recommendedName>
        <fullName evidence="2">NADPH-dependent FMN reductase-like domain-containing protein</fullName>
    </recommendedName>
</protein>
<dbReference type="Proteomes" id="UP001500620">
    <property type="component" value="Unassembled WGS sequence"/>
</dbReference>
<feature type="domain" description="NADPH-dependent FMN reductase-like" evidence="2">
    <location>
        <begin position="53"/>
        <end position="197"/>
    </location>
</feature>
<sequence length="238" mass="25599">MSTIGSDRPTATDGSASKGPTDEGNAGEIARDASATAVATLQRPDEATARRPRLEIIVASTRPGRVGRVIADWFIERAEHHGGFDIHVSDLAELNLPLLDEPHHPSLRRYTKQHTLDWSATIDAADAIVFVTPEYNHSFTAPLKNALDYLAHEWRDKPAAFLSYGGISAGTRAAYALRPVVSMLGMMAINAAVAVPTRTHITPDKRFESDAALDASAKAVLDDLARLAPAFAALRAVK</sequence>
<dbReference type="InterPro" id="IPR029039">
    <property type="entry name" value="Flavoprotein-like_sf"/>
</dbReference>
<feature type="region of interest" description="Disordered" evidence="1">
    <location>
        <begin position="1"/>
        <end position="46"/>
    </location>
</feature>
<dbReference type="InterPro" id="IPR005025">
    <property type="entry name" value="FMN_Rdtase-like_dom"/>
</dbReference>
<reference evidence="4" key="1">
    <citation type="journal article" date="2019" name="Int. J. Syst. Evol. Microbiol.">
        <title>The Global Catalogue of Microorganisms (GCM) 10K type strain sequencing project: providing services to taxonomists for standard genome sequencing and annotation.</title>
        <authorList>
            <consortium name="The Broad Institute Genomics Platform"/>
            <consortium name="The Broad Institute Genome Sequencing Center for Infectious Disease"/>
            <person name="Wu L."/>
            <person name="Ma J."/>
        </authorList>
    </citation>
    <scope>NUCLEOTIDE SEQUENCE [LARGE SCALE GENOMIC DNA]</scope>
    <source>
        <strain evidence="4">JCM 17441</strain>
    </source>
</reference>
<dbReference type="SUPFAM" id="SSF52218">
    <property type="entry name" value="Flavoproteins"/>
    <property type="match status" value="1"/>
</dbReference>
<evidence type="ECO:0000313" key="3">
    <source>
        <dbReference type="EMBL" id="GAA4250726.1"/>
    </source>
</evidence>
<evidence type="ECO:0000313" key="4">
    <source>
        <dbReference type="Proteomes" id="UP001500620"/>
    </source>
</evidence>
<dbReference type="InterPro" id="IPR050712">
    <property type="entry name" value="NAD(P)H-dep_reductase"/>
</dbReference>
<dbReference type="PANTHER" id="PTHR30543:SF21">
    <property type="entry name" value="NAD(P)H-DEPENDENT FMN REDUCTASE LOT6"/>
    <property type="match status" value="1"/>
</dbReference>
<evidence type="ECO:0000256" key="1">
    <source>
        <dbReference type="SAM" id="MobiDB-lite"/>
    </source>
</evidence>
<proteinExistence type="predicted"/>
<evidence type="ECO:0000259" key="2">
    <source>
        <dbReference type="Pfam" id="PF03358"/>
    </source>
</evidence>
<accession>A0ABP8D9V4</accession>
<dbReference type="PANTHER" id="PTHR30543">
    <property type="entry name" value="CHROMATE REDUCTASE"/>
    <property type="match status" value="1"/>
</dbReference>
<name>A0ABP8D9V4_9ACTN</name>
<dbReference type="Gene3D" id="3.40.50.360">
    <property type="match status" value="1"/>
</dbReference>
<gene>
    <name evidence="3" type="ORF">GCM10022255_040570</name>
</gene>
<organism evidence="3 4">
    <name type="scientific">Dactylosporangium darangshiense</name>
    <dbReference type="NCBI Taxonomy" id="579108"/>
    <lineage>
        <taxon>Bacteria</taxon>
        <taxon>Bacillati</taxon>
        <taxon>Actinomycetota</taxon>
        <taxon>Actinomycetes</taxon>
        <taxon>Micromonosporales</taxon>
        <taxon>Micromonosporaceae</taxon>
        <taxon>Dactylosporangium</taxon>
    </lineage>
</organism>
<comment type="caution">
    <text evidence="3">The sequence shown here is derived from an EMBL/GenBank/DDBJ whole genome shotgun (WGS) entry which is preliminary data.</text>
</comment>